<dbReference type="RefSeq" id="WP_205682156.1">
    <property type="nucleotide sequence ID" value="NZ_CP070968.1"/>
</dbReference>
<name>A0ABX7LVZ7_9CAUL</name>
<proteinExistence type="predicted"/>
<protein>
    <submittedName>
        <fullName evidence="1">Uncharacterized protein</fullName>
    </submittedName>
</protein>
<reference evidence="1 2" key="1">
    <citation type="submission" date="2021-02" db="EMBL/GenBank/DDBJ databases">
        <title>Brevundimonas sp. CS1 genome sequence.</title>
        <authorList>
            <person name="Lee K."/>
            <person name="Choi Y.-J."/>
            <person name="Son H.-R."/>
        </authorList>
    </citation>
    <scope>NUCLEOTIDE SEQUENCE [LARGE SCALE GENOMIC DNA]</scope>
    <source>
        <strain evidence="1 2">CS1</strain>
    </source>
</reference>
<keyword evidence="2" id="KW-1185">Reference proteome</keyword>
<evidence type="ECO:0000313" key="2">
    <source>
        <dbReference type="Proteomes" id="UP000662957"/>
    </source>
</evidence>
<dbReference type="EMBL" id="CP070968">
    <property type="protein sequence ID" value="QSF54718.1"/>
    <property type="molecule type" value="Genomic_DNA"/>
</dbReference>
<sequence length="285" mass="31145">MAIDSLPTLLLLVDESSSKQWRDSLIEVASGGGFELISGPAPQTFDPQHPTVVISDDVNWTVHIAAARTHVFANGDLPPLAPSPGSFVDRHELHKESRRLVVAAHVISEGATLHDLDSVEAEIDGVGIAKRLGKCARSTVQSPLSIYTDLPPRPGVAAHWPSHVFSYQSEAFVDGSPDIDLTGRPRMLLHGPYVFLPIGRWRADIRFAVDPEGGAAPLRVQWGKDGDYATLEFRVAQGGEYSVSLEHDWKEPAPAQVVIWVTEAVFRGHFMYRGCSIDMIAELKS</sequence>
<evidence type="ECO:0000313" key="1">
    <source>
        <dbReference type="EMBL" id="QSF54718.1"/>
    </source>
</evidence>
<gene>
    <name evidence="1" type="ORF">JX001_02535</name>
</gene>
<accession>A0ABX7LVZ7</accession>
<dbReference type="Proteomes" id="UP000662957">
    <property type="component" value="Chromosome"/>
</dbReference>
<organism evidence="1 2">
    <name type="scientific">Brevundimonas fontaquae</name>
    <dbReference type="NCBI Taxonomy" id="2813778"/>
    <lineage>
        <taxon>Bacteria</taxon>
        <taxon>Pseudomonadati</taxon>
        <taxon>Pseudomonadota</taxon>
        <taxon>Alphaproteobacteria</taxon>
        <taxon>Caulobacterales</taxon>
        <taxon>Caulobacteraceae</taxon>
        <taxon>Brevundimonas</taxon>
    </lineage>
</organism>